<evidence type="ECO:0000256" key="5">
    <source>
        <dbReference type="ARBA" id="ARBA00023136"/>
    </source>
</evidence>
<dbReference type="OrthoDB" id="10006326at2759"/>
<dbReference type="InterPro" id="IPR008253">
    <property type="entry name" value="Marvel"/>
</dbReference>
<evidence type="ECO:0000256" key="1">
    <source>
        <dbReference type="ARBA" id="ARBA00004141"/>
    </source>
</evidence>
<dbReference type="AlphaFoldDB" id="A0A814FCC2"/>
<gene>
    <name evidence="12" type="ORF">GPM918_LOCUS12750</name>
    <name evidence="11" type="ORF">OVA965_LOCUS3868</name>
    <name evidence="14" type="ORF">SRO942_LOCUS12747</name>
    <name evidence="13" type="ORF">TMI583_LOCUS3866</name>
</gene>
<dbReference type="Proteomes" id="UP000677228">
    <property type="component" value="Unassembled WGS sequence"/>
</dbReference>
<sequence length="263" mass="29283">MKIIITFKMDSMQSKLSVTHAMAYWGIFREPRGLLRLLQFVFAIFAFATAVNGTSYFVIDTGPSSPAIRADWSYPYSLGSVVVKNALSNNGTLYLSSSNGIKPSAEFFVFTGVTAFLLALAACIIYVFLDVKYRQDERLPSIDLLITVVWSIFWIAGSAGVSDIRTQTDYDTVVAQIDSCNPSANCTPVIGGSYANIIVSVIFGFLNFILWMSAVWFVYKETKWFKSRTAQRHQQYPPPPQQQSYIQEGIGNRPVPGMGDNRA</sequence>
<dbReference type="PRINTS" id="PR00220">
    <property type="entry name" value="SYNAPTOPHYSN"/>
</dbReference>
<dbReference type="PROSITE" id="PS51225">
    <property type="entry name" value="MARVEL"/>
    <property type="match status" value="1"/>
</dbReference>
<comment type="subcellular location">
    <subcellularLocation>
        <location evidence="1">Membrane</location>
        <topology evidence="1">Multi-pass membrane protein</topology>
    </subcellularLocation>
</comment>
<evidence type="ECO:0000256" key="2">
    <source>
        <dbReference type="ARBA" id="ARBA00006476"/>
    </source>
</evidence>
<evidence type="ECO:0000256" key="7">
    <source>
        <dbReference type="PROSITE-ProRule" id="PRU00581"/>
    </source>
</evidence>
<keyword evidence="4 9" id="KW-1133">Transmembrane helix</keyword>
<organism evidence="12 15">
    <name type="scientific">Didymodactylos carnosus</name>
    <dbReference type="NCBI Taxonomy" id="1234261"/>
    <lineage>
        <taxon>Eukaryota</taxon>
        <taxon>Metazoa</taxon>
        <taxon>Spiralia</taxon>
        <taxon>Gnathifera</taxon>
        <taxon>Rotifera</taxon>
        <taxon>Eurotatoria</taxon>
        <taxon>Bdelloidea</taxon>
        <taxon>Philodinida</taxon>
        <taxon>Philodinidae</taxon>
        <taxon>Didymodactylos</taxon>
    </lineage>
</organism>
<evidence type="ECO:0000313" key="14">
    <source>
        <dbReference type="EMBL" id="CAF3753555.1"/>
    </source>
</evidence>
<evidence type="ECO:0000313" key="15">
    <source>
        <dbReference type="Proteomes" id="UP000663829"/>
    </source>
</evidence>
<evidence type="ECO:0000256" key="8">
    <source>
        <dbReference type="SAM" id="MobiDB-lite"/>
    </source>
</evidence>
<reference evidence="12" key="1">
    <citation type="submission" date="2021-02" db="EMBL/GenBank/DDBJ databases">
        <authorList>
            <person name="Nowell W R."/>
        </authorList>
    </citation>
    <scope>NUCLEOTIDE SEQUENCE</scope>
</reference>
<dbReference type="Pfam" id="PF01284">
    <property type="entry name" value="MARVEL"/>
    <property type="match status" value="1"/>
</dbReference>
<feature type="transmembrane region" description="Helical" evidence="9">
    <location>
        <begin position="37"/>
        <end position="59"/>
    </location>
</feature>
<dbReference type="InterPro" id="IPR001285">
    <property type="entry name" value="Synaptophysin/porin"/>
</dbReference>
<dbReference type="PANTHER" id="PTHR10306">
    <property type="entry name" value="SYNAPTOPHYSIN"/>
    <property type="match status" value="1"/>
</dbReference>
<feature type="transmembrane region" description="Helical" evidence="9">
    <location>
        <begin position="107"/>
        <end position="129"/>
    </location>
</feature>
<feature type="region of interest" description="Disordered" evidence="8">
    <location>
        <begin position="230"/>
        <end position="263"/>
    </location>
</feature>
<evidence type="ECO:0000313" key="13">
    <source>
        <dbReference type="EMBL" id="CAF3568077.1"/>
    </source>
</evidence>
<proteinExistence type="inferred from homology"/>
<evidence type="ECO:0000256" key="3">
    <source>
        <dbReference type="ARBA" id="ARBA00022692"/>
    </source>
</evidence>
<evidence type="ECO:0000313" key="12">
    <source>
        <dbReference type="EMBL" id="CAF0981041.1"/>
    </source>
</evidence>
<keyword evidence="5 7" id="KW-0472">Membrane</keyword>
<name>A0A814FCC2_9BILA</name>
<dbReference type="EMBL" id="CAJOBA010000968">
    <property type="protein sequence ID" value="CAF3568077.1"/>
    <property type="molecule type" value="Genomic_DNA"/>
</dbReference>
<evidence type="ECO:0000256" key="9">
    <source>
        <dbReference type="SAM" id="Phobius"/>
    </source>
</evidence>
<dbReference type="EMBL" id="CAJNOQ010002830">
    <property type="protein sequence ID" value="CAF0981041.1"/>
    <property type="molecule type" value="Genomic_DNA"/>
</dbReference>
<accession>A0A814FCC2</accession>
<dbReference type="PANTHER" id="PTHR10306:SF17">
    <property type="entry name" value="MARVEL DOMAIN-CONTAINING PROTEIN"/>
    <property type="match status" value="1"/>
</dbReference>
<evidence type="ECO:0000313" key="11">
    <source>
        <dbReference type="EMBL" id="CAF0785917.1"/>
    </source>
</evidence>
<dbReference type="Proteomes" id="UP000663829">
    <property type="component" value="Unassembled WGS sequence"/>
</dbReference>
<dbReference type="EMBL" id="CAJOBC010002829">
    <property type="protein sequence ID" value="CAF3753555.1"/>
    <property type="molecule type" value="Genomic_DNA"/>
</dbReference>
<protein>
    <recommendedName>
        <fullName evidence="10">MARVEL domain-containing protein</fullName>
    </recommendedName>
</protein>
<dbReference type="Proteomes" id="UP000682733">
    <property type="component" value="Unassembled WGS sequence"/>
</dbReference>
<feature type="domain" description="MARVEL" evidence="10">
    <location>
        <begin position="27"/>
        <end position="223"/>
    </location>
</feature>
<dbReference type="Proteomes" id="UP000681722">
    <property type="component" value="Unassembled WGS sequence"/>
</dbReference>
<feature type="transmembrane region" description="Helical" evidence="9">
    <location>
        <begin position="141"/>
        <end position="161"/>
    </location>
</feature>
<evidence type="ECO:0000256" key="6">
    <source>
        <dbReference type="ARBA" id="ARBA00023180"/>
    </source>
</evidence>
<evidence type="ECO:0000256" key="4">
    <source>
        <dbReference type="ARBA" id="ARBA00022989"/>
    </source>
</evidence>
<dbReference type="GO" id="GO:0030672">
    <property type="term" value="C:synaptic vesicle membrane"/>
    <property type="evidence" value="ECO:0007669"/>
    <property type="project" value="TreeGrafter"/>
</dbReference>
<comment type="caution">
    <text evidence="12">The sequence shown here is derived from an EMBL/GenBank/DDBJ whole genome shotgun (WGS) entry which is preliminary data.</text>
</comment>
<feature type="transmembrane region" description="Helical" evidence="9">
    <location>
        <begin position="197"/>
        <end position="219"/>
    </location>
</feature>
<evidence type="ECO:0000259" key="10">
    <source>
        <dbReference type="PROSITE" id="PS51225"/>
    </source>
</evidence>
<keyword evidence="3 7" id="KW-0812">Transmembrane</keyword>
<keyword evidence="6" id="KW-0325">Glycoprotein</keyword>
<comment type="similarity">
    <text evidence="2">Belongs to the synaptophysin/synaptobrevin family.</text>
</comment>
<keyword evidence="15" id="KW-1185">Reference proteome</keyword>
<dbReference type="EMBL" id="CAJNOK010000968">
    <property type="protein sequence ID" value="CAF0785917.1"/>
    <property type="molecule type" value="Genomic_DNA"/>
</dbReference>